<accession>A0A7J5UJF9</accession>
<evidence type="ECO:0000256" key="3">
    <source>
        <dbReference type="ARBA" id="ARBA00022723"/>
    </source>
</evidence>
<feature type="site" description="Important for catalytic activity" evidence="9">
    <location>
        <position position="22"/>
    </location>
</feature>
<reference evidence="12 13" key="1">
    <citation type="submission" date="2019-10" db="EMBL/GenBank/DDBJ databases">
        <title>Georgenia wutianyii sp. nov. and Georgenia yuyongxinii sp. nov. isolated from plateau pika (Ochotona curzoniae) in the Qinghai-Tibet plateau of China.</title>
        <authorList>
            <person name="Tian Z."/>
        </authorList>
    </citation>
    <scope>NUCLEOTIDE SEQUENCE [LARGE SCALE GENOMIC DNA]</scope>
    <source>
        <strain evidence="12 13">DSM 21501</strain>
    </source>
</reference>
<evidence type="ECO:0000256" key="2">
    <source>
        <dbReference type="ARBA" id="ARBA00022679"/>
    </source>
</evidence>
<dbReference type="Pfam" id="PF00586">
    <property type="entry name" value="AIRS"/>
    <property type="match status" value="1"/>
</dbReference>
<dbReference type="HAMAP" id="MF_00625">
    <property type="entry name" value="SelD"/>
    <property type="match status" value="1"/>
</dbReference>
<dbReference type="AlphaFoldDB" id="A0A7J5UJF9"/>
<evidence type="ECO:0000256" key="1">
    <source>
        <dbReference type="ARBA" id="ARBA00008026"/>
    </source>
</evidence>
<feature type="binding site" description="in other chain" evidence="9">
    <location>
        <position position="92"/>
    </location>
    <ligand>
        <name>ATP</name>
        <dbReference type="ChEBI" id="CHEBI:30616"/>
        <note>ligand shared between dimeric partners</note>
    </ligand>
</feature>
<dbReference type="FunFam" id="3.30.1330.10:FF:000003">
    <property type="entry name" value="Selenide, water dikinase"/>
    <property type="match status" value="1"/>
</dbReference>
<dbReference type="EMBL" id="WHJE01000160">
    <property type="protein sequence ID" value="KAE8762512.1"/>
    <property type="molecule type" value="Genomic_DNA"/>
</dbReference>
<dbReference type="PANTHER" id="PTHR10256">
    <property type="entry name" value="SELENIDE, WATER DIKINASE"/>
    <property type="match status" value="1"/>
</dbReference>
<evidence type="ECO:0000256" key="8">
    <source>
        <dbReference type="ARBA" id="ARBA00023266"/>
    </source>
</evidence>
<evidence type="ECO:0000256" key="7">
    <source>
        <dbReference type="ARBA" id="ARBA00022842"/>
    </source>
</evidence>
<gene>
    <name evidence="9 12" type="primary">selD</name>
    <name evidence="12" type="ORF">GB883_18985</name>
</gene>
<feature type="binding site" evidence="9">
    <location>
        <position position="225"/>
    </location>
    <ligand>
        <name>Mg(2+)</name>
        <dbReference type="ChEBI" id="CHEBI:18420"/>
    </ligand>
</feature>
<evidence type="ECO:0000256" key="4">
    <source>
        <dbReference type="ARBA" id="ARBA00022741"/>
    </source>
</evidence>
<keyword evidence="13" id="KW-1185">Reference proteome</keyword>
<comment type="subunit">
    <text evidence="9">Homodimer.</text>
</comment>
<protein>
    <recommendedName>
        <fullName evidence="9">Selenide, water dikinase</fullName>
        <ecNumber evidence="9">2.7.9.3</ecNumber>
    </recommendedName>
    <alternativeName>
        <fullName evidence="9">Selenium donor protein</fullName>
    </alternativeName>
    <alternativeName>
        <fullName evidence="9">Selenophosphate synthase</fullName>
    </alternativeName>
</protein>
<feature type="binding site" description="in other chain" evidence="9">
    <location>
        <position position="22"/>
    </location>
    <ligand>
        <name>ATP</name>
        <dbReference type="ChEBI" id="CHEBI:30616"/>
        <note>ligand shared between dimeric partners</note>
    </ligand>
</feature>
<dbReference type="Proteomes" id="UP000451860">
    <property type="component" value="Unassembled WGS sequence"/>
</dbReference>
<dbReference type="GO" id="GO:0000287">
    <property type="term" value="F:magnesium ion binding"/>
    <property type="evidence" value="ECO:0007669"/>
    <property type="project" value="UniProtKB-UniRule"/>
</dbReference>
<dbReference type="GO" id="GO:0005524">
    <property type="term" value="F:ATP binding"/>
    <property type="evidence" value="ECO:0007669"/>
    <property type="project" value="UniProtKB-UniRule"/>
</dbReference>
<dbReference type="Gene3D" id="3.30.1330.10">
    <property type="entry name" value="PurM-like, N-terminal domain"/>
    <property type="match status" value="1"/>
</dbReference>
<evidence type="ECO:0000313" key="12">
    <source>
        <dbReference type="EMBL" id="KAE8762512.1"/>
    </source>
</evidence>
<sequence>MTTLTQPLRLTQYAAGGGCACKVPPGELERVLGGLALPAGADLLVGLENGDDAAAVRISGGRAVIATADFFTPVVDDPYDWGRIAATNALSDVYAMGGTPLVAVNLLSWPRQKIPFDVAAEVLRGGADVCAAAGAFLGGGHSVDDPEPKYGQAVTGLADADRLLRNDAGEAGLPLTLTKPLGLGVLNNRHKATGERFEEAVAQMTTLNRDASRAALDLGLRCATDVTGFGLLGHLFKLVRASGLSAVVDAAAVPYVDGARQALADGYVPGGSRRNLDWVRPHLRSAVREDELVLLADAQTSGGLLVAGEIPGYPVVGELVPAREHAIEVR</sequence>
<dbReference type="GO" id="GO:0004756">
    <property type="term" value="F:selenide, water dikinase activity"/>
    <property type="evidence" value="ECO:0007669"/>
    <property type="project" value="UniProtKB-UniRule"/>
</dbReference>
<dbReference type="GO" id="GO:0016260">
    <property type="term" value="P:selenocysteine biosynthetic process"/>
    <property type="evidence" value="ECO:0007669"/>
    <property type="project" value="InterPro"/>
</dbReference>
<keyword evidence="2 9" id="KW-0808">Transferase</keyword>
<dbReference type="SUPFAM" id="SSF56042">
    <property type="entry name" value="PurM C-terminal domain-like"/>
    <property type="match status" value="1"/>
</dbReference>
<feature type="domain" description="PurM-like N-terminal" evidence="10">
    <location>
        <begin position="50"/>
        <end position="157"/>
    </location>
</feature>
<evidence type="ECO:0000256" key="6">
    <source>
        <dbReference type="ARBA" id="ARBA00022840"/>
    </source>
</evidence>
<keyword evidence="8 9" id="KW-0711">Selenium</keyword>
<feature type="binding site" evidence="9">
    <location>
        <position position="92"/>
    </location>
    <ligand>
        <name>Mg(2+)</name>
        <dbReference type="ChEBI" id="CHEBI:18420"/>
    </ligand>
</feature>
<dbReference type="CDD" id="cd02195">
    <property type="entry name" value="SelD"/>
    <property type="match status" value="1"/>
</dbReference>
<dbReference type="NCBIfam" id="NF002098">
    <property type="entry name" value="PRK00943.1"/>
    <property type="match status" value="1"/>
</dbReference>
<dbReference type="Pfam" id="PF02769">
    <property type="entry name" value="AIRS_C"/>
    <property type="match status" value="1"/>
</dbReference>
<dbReference type="PIRSF" id="PIRSF036407">
    <property type="entry name" value="Selenphspht_syn"/>
    <property type="match status" value="1"/>
</dbReference>
<comment type="catalytic activity">
    <reaction evidence="9">
        <text>hydrogenselenide + ATP + H2O = selenophosphate + AMP + phosphate + 2 H(+)</text>
        <dbReference type="Rhea" id="RHEA:18737"/>
        <dbReference type="ChEBI" id="CHEBI:15377"/>
        <dbReference type="ChEBI" id="CHEBI:15378"/>
        <dbReference type="ChEBI" id="CHEBI:16144"/>
        <dbReference type="ChEBI" id="CHEBI:29317"/>
        <dbReference type="ChEBI" id="CHEBI:30616"/>
        <dbReference type="ChEBI" id="CHEBI:43474"/>
        <dbReference type="ChEBI" id="CHEBI:456215"/>
        <dbReference type="EC" id="2.7.9.3"/>
    </reaction>
</comment>
<keyword evidence="4 9" id="KW-0547">Nucleotide-binding</keyword>
<feature type="binding site" evidence="9">
    <location>
        <position position="52"/>
    </location>
    <ligand>
        <name>Mg(2+)</name>
        <dbReference type="ChEBI" id="CHEBI:18420"/>
    </ligand>
</feature>
<dbReference type="InterPro" id="IPR036921">
    <property type="entry name" value="PurM-like_N_sf"/>
</dbReference>
<name>A0A7J5UJF9_9MICO</name>
<keyword evidence="6 9" id="KW-0067">ATP-binding</keyword>
<comment type="cofactor">
    <cofactor evidence="9">
        <name>Mg(2+)</name>
        <dbReference type="ChEBI" id="CHEBI:18420"/>
    </cofactor>
    <text evidence="9">Binds 1 Mg(2+) ion per monomer.</text>
</comment>
<dbReference type="InterPro" id="IPR004536">
    <property type="entry name" value="SPS/SelD"/>
</dbReference>
<feature type="binding site" description="in other chain" evidence="9">
    <location>
        <begin position="49"/>
        <end position="51"/>
    </location>
    <ligand>
        <name>ATP</name>
        <dbReference type="ChEBI" id="CHEBI:30616"/>
        <note>ligand shared between dimeric partners</note>
    </ligand>
</feature>
<keyword evidence="3 9" id="KW-0479">Metal-binding</keyword>
<dbReference type="EC" id="2.7.9.3" evidence="9"/>
<comment type="caution">
    <text evidence="12">The sequence shown here is derived from an EMBL/GenBank/DDBJ whole genome shotgun (WGS) entry which is preliminary data.</text>
</comment>
<dbReference type="NCBIfam" id="TIGR00476">
    <property type="entry name" value="selD"/>
    <property type="match status" value="1"/>
</dbReference>
<comment type="similarity">
    <text evidence="1 9">Belongs to the selenophosphate synthase 1 family. Class I subfamily.</text>
</comment>
<feature type="binding site" description="in other chain" evidence="9">
    <location>
        <position position="69"/>
    </location>
    <ligand>
        <name>ATP</name>
        <dbReference type="ChEBI" id="CHEBI:30616"/>
        <note>ligand shared between dimeric partners</note>
    </ligand>
</feature>
<keyword evidence="7 9" id="KW-0460">Magnesium</keyword>
<feature type="active site" evidence="9">
    <location>
        <position position="19"/>
    </location>
</feature>
<feature type="domain" description="PurM-like C-terminal" evidence="11">
    <location>
        <begin position="171"/>
        <end position="259"/>
    </location>
</feature>
<feature type="binding site" evidence="9">
    <location>
        <begin position="140"/>
        <end position="142"/>
    </location>
    <ligand>
        <name>ATP</name>
        <dbReference type="ChEBI" id="CHEBI:30616"/>
        <note>ligand shared between dimeric partners</note>
    </ligand>
</feature>
<evidence type="ECO:0000313" key="13">
    <source>
        <dbReference type="Proteomes" id="UP000451860"/>
    </source>
</evidence>
<dbReference type="OrthoDB" id="9767928at2"/>
<dbReference type="InterPro" id="IPR010918">
    <property type="entry name" value="PurM-like_C_dom"/>
</dbReference>
<dbReference type="InterPro" id="IPR036676">
    <property type="entry name" value="PurM-like_C_sf"/>
</dbReference>
<evidence type="ECO:0000256" key="9">
    <source>
        <dbReference type="HAMAP-Rule" id="MF_00625"/>
    </source>
</evidence>
<dbReference type="RefSeq" id="WP_152204839.1">
    <property type="nucleotide sequence ID" value="NZ_VUKF01000082.1"/>
</dbReference>
<dbReference type="Gene3D" id="3.90.650.10">
    <property type="entry name" value="PurM-like C-terminal domain"/>
    <property type="match status" value="1"/>
</dbReference>
<keyword evidence="5 9" id="KW-0418">Kinase</keyword>
<dbReference type="InterPro" id="IPR023061">
    <property type="entry name" value="SelD_I"/>
</dbReference>
<evidence type="ECO:0000259" key="11">
    <source>
        <dbReference type="Pfam" id="PF02769"/>
    </source>
</evidence>
<evidence type="ECO:0000259" key="10">
    <source>
        <dbReference type="Pfam" id="PF00586"/>
    </source>
</evidence>
<evidence type="ECO:0000256" key="5">
    <source>
        <dbReference type="ARBA" id="ARBA00022777"/>
    </source>
</evidence>
<dbReference type="PANTHER" id="PTHR10256:SF0">
    <property type="entry name" value="INACTIVE SELENIDE, WATER DIKINASE-LIKE PROTEIN-RELATED"/>
    <property type="match status" value="1"/>
</dbReference>
<dbReference type="GO" id="GO:0005737">
    <property type="term" value="C:cytoplasm"/>
    <property type="evidence" value="ECO:0007669"/>
    <property type="project" value="TreeGrafter"/>
</dbReference>
<organism evidence="12 13">
    <name type="scientific">Georgenia thermotolerans</name>
    <dbReference type="NCBI Taxonomy" id="527326"/>
    <lineage>
        <taxon>Bacteria</taxon>
        <taxon>Bacillati</taxon>
        <taxon>Actinomycetota</taxon>
        <taxon>Actinomycetes</taxon>
        <taxon>Micrococcales</taxon>
        <taxon>Bogoriellaceae</taxon>
        <taxon>Georgenia</taxon>
    </lineage>
</organism>
<proteinExistence type="inferred from homology"/>
<comment type="function">
    <text evidence="9">Synthesizes selenophosphate from selenide and ATP.</text>
</comment>
<dbReference type="InterPro" id="IPR016188">
    <property type="entry name" value="PurM-like_N"/>
</dbReference>
<dbReference type="SUPFAM" id="SSF55326">
    <property type="entry name" value="PurM N-terminal domain-like"/>
    <property type="match status" value="1"/>
</dbReference>